<dbReference type="Proteomes" id="UP000799436">
    <property type="component" value="Unassembled WGS sequence"/>
</dbReference>
<accession>A0A6G1LIN4</accession>
<reference evidence="3" key="1">
    <citation type="journal article" date="2020" name="Stud. Mycol.">
        <title>101 Dothideomycetes genomes: a test case for predicting lifestyles and emergence of pathogens.</title>
        <authorList>
            <person name="Haridas S."/>
            <person name="Albert R."/>
            <person name="Binder M."/>
            <person name="Bloem J."/>
            <person name="Labutti K."/>
            <person name="Salamov A."/>
            <person name="Andreopoulos B."/>
            <person name="Baker S."/>
            <person name="Barry K."/>
            <person name="Bills G."/>
            <person name="Bluhm B."/>
            <person name="Cannon C."/>
            <person name="Castanera R."/>
            <person name="Culley D."/>
            <person name="Daum C."/>
            <person name="Ezra D."/>
            <person name="Gonzalez J."/>
            <person name="Henrissat B."/>
            <person name="Kuo A."/>
            <person name="Liang C."/>
            <person name="Lipzen A."/>
            <person name="Lutzoni F."/>
            <person name="Magnuson J."/>
            <person name="Mondo S."/>
            <person name="Nolan M."/>
            <person name="Ohm R."/>
            <person name="Pangilinan J."/>
            <person name="Park H.-J."/>
            <person name="Ramirez L."/>
            <person name="Alfaro M."/>
            <person name="Sun H."/>
            <person name="Tritt A."/>
            <person name="Yoshinaga Y."/>
            <person name="Zwiers L.-H."/>
            <person name="Turgeon B."/>
            <person name="Goodwin S."/>
            <person name="Spatafora J."/>
            <person name="Crous P."/>
            <person name="Grigoriev I."/>
        </authorList>
    </citation>
    <scope>NUCLEOTIDE SEQUENCE</scope>
    <source>
        <strain evidence="3">CBS 116005</strain>
    </source>
</reference>
<name>A0A6G1LIN4_9PEZI</name>
<evidence type="ECO:0000313" key="4">
    <source>
        <dbReference type="Proteomes" id="UP000799436"/>
    </source>
</evidence>
<feature type="compositionally biased region" description="Polar residues" evidence="1">
    <location>
        <begin position="418"/>
        <end position="429"/>
    </location>
</feature>
<keyword evidence="2" id="KW-1133">Transmembrane helix</keyword>
<keyword evidence="2" id="KW-0812">Transmembrane</keyword>
<dbReference type="EMBL" id="ML995813">
    <property type="protein sequence ID" value="KAF2772823.1"/>
    <property type="molecule type" value="Genomic_DNA"/>
</dbReference>
<protein>
    <submittedName>
        <fullName evidence="3">Uncharacterized protein</fullName>
    </submittedName>
</protein>
<keyword evidence="2" id="KW-0472">Membrane</keyword>
<evidence type="ECO:0000313" key="3">
    <source>
        <dbReference type="EMBL" id="KAF2772823.1"/>
    </source>
</evidence>
<keyword evidence="4" id="KW-1185">Reference proteome</keyword>
<dbReference type="AlphaFoldDB" id="A0A6G1LIN4"/>
<feature type="compositionally biased region" description="Basic and acidic residues" evidence="1">
    <location>
        <begin position="363"/>
        <end position="374"/>
    </location>
</feature>
<feature type="transmembrane region" description="Helical" evidence="2">
    <location>
        <begin position="681"/>
        <end position="703"/>
    </location>
</feature>
<feature type="region of interest" description="Disordered" evidence="1">
    <location>
        <begin position="353"/>
        <end position="374"/>
    </location>
</feature>
<feature type="region of interest" description="Disordered" evidence="1">
    <location>
        <begin position="390"/>
        <end position="497"/>
    </location>
</feature>
<feature type="region of interest" description="Disordered" evidence="1">
    <location>
        <begin position="67"/>
        <end position="134"/>
    </location>
</feature>
<dbReference type="OrthoDB" id="3439035at2759"/>
<gene>
    <name evidence="3" type="ORF">EJ03DRAFT_171217</name>
</gene>
<evidence type="ECO:0000256" key="1">
    <source>
        <dbReference type="SAM" id="MobiDB-lite"/>
    </source>
</evidence>
<organism evidence="3 4">
    <name type="scientific">Teratosphaeria nubilosa</name>
    <dbReference type="NCBI Taxonomy" id="161662"/>
    <lineage>
        <taxon>Eukaryota</taxon>
        <taxon>Fungi</taxon>
        <taxon>Dikarya</taxon>
        <taxon>Ascomycota</taxon>
        <taxon>Pezizomycotina</taxon>
        <taxon>Dothideomycetes</taxon>
        <taxon>Dothideomycetidae</taxon>
        <taxon>Mycosphaerellales</taxon>
        <taxon>Teratosphaeriaceae</taxon>
        <taxon>Teratosphaeria</taxon>
    </lineage>
</organism>
<feature type="compositionally biased region" description="Basic and acidic residues" evidence="1">
    <location>
        <begin position="461"/>
        <end position="494"/>
    </location>
</feature>
<sequence>MISIVEPRSQRIEEKSVAFKVGDADIGMTDKVQAAQEDSDASGLSDLGALENETDDFGRRILQHHRDTQRLNNALRPDGQPFRKERPRPRIAGLDGTNGLHNVQGHVRTGSGGSSGSDPPSNVPSQWGRRARKQAGWLRELRESIDMNPPGSTAAPIVDTVAVLPHQASRARENDWDAVADEPLASVEDTPPSIKRHRADTTPSSLRHMNTTLQGAMTSDDQDFSTADLLASTPAVNRRNRRVDLLTKREVEDVQKRRITKQTVEEALNNPGVAQVNRRPVTAPPRPGASPPRLSKHLTLNKENVAPPGDVHRGYISDGLGDRATKALKFKQPTTNRVHNRNDSYNLLKQLARVSSSPSPGKNKAEREAMETRRASKLADVLPLSARSANSDYISGENPGDVTQRQPYPTPDAELNPVQHQTRTHNTQADADETAAITEHKVEAKTPVVTGAWIDTPGGKRHAEPDSPVERVPLEPKDDAVEQPLRRVHSEPSHGKSALADVLRDMRSEPNALYGDTTMQSLEDIVNPNLEPTDPELTNDDAEAVAGHGFDEGEFTQAEKDRRQERLAIEAMNKHLRAARTSIKDANRGLRRVENKIEGVDSGTSAPVEVPKVAAIAPEGRRAPSGRTVCEHCGGTYYGSVWKALWIEFRSNFYTYPGEAPATHPVLPKQKQERWWHNRHIHLTTLGLAVLAFMVYAVMELWLCDIYCHKRYAQTMVGFGVDPNAPIFPFVIPTLLLRPFRFLWQPIVDWLQWVIRECWVWLTDNGKPVRSSGSGGAIVDDLGQQGWDDEFVDTTITKAFTNTAWEHVEKATAAASQKIWAGMQQKYDDADSMWDDEPV</sequence>
<proteinExistence type="predicted"/>
<feature type="region of interest" description="Disordered" evidence="1">
    <location>
        <begin position="187"/>
        <end position="206"/>
    </location>
</feature>
<evidence type="ECO:0000256" key="2">
    <source>
        <dbReference type="SAM" id="Phobius"/>
    </source>
</evidence>
<feature type="region of interest" description="Disordered" evidence="1">
    <location>
        <begin position="272"/>
        <end position="295"/>
    </location>
</feature>